<evidence type="ECO:0000259" key="3">
    <source>
        <dbReference type="PROSITE" id="PS50966"/>
    </source>
</evidence>
<dbReference type="PROSITE" id="PS50966">
    <property type="entry name" value="ZF_SWIM"/>
    <property type="match status" value="1"/>
</dbReference>
<reference evidence="4 5" key="1">
    <citation type="submission" date="2019-08" db="EMBL/GenBank/DDBJ databases">
        <title>Whole genome sequencing of chitin degrading bacteria Chitinophaga pinensis YS16.</title>
        <authorList>
            <person name="Singh R.P."/>
            <person name="Manchanda G."/>
            <person name="Maurya I.K."/>
            <person name="Joshi N.K."/>
            <person name="Srivastava A.K."/>
        </authorList>
    </citation>
    <scope>NUCLEOTIDE SEQUENCE [LARGE SCALE GENOMIC DNA]</scope>
    <source>
        <strain evidence="4 5">YS-16</strain>
    </source>
</reference>
<dbReference type="Pfam" id="PF04434">
    <property type="entry name" value="SWIM"/>
    <property type="match status" value="1"/>
</dbReference>
<feature type="domain" description="SWIM-type" evidence="3">
    <location>
        <begin position="52"/>
        <end position="85"/>
    </location>
</feature>
<evidence type="ECO:0000256" key="2">
    <source>
        <dbReference type="SAM" id="MobiDB-lite"/>
    </source>
</evidence>
<evidence type="ECO:0000313" key="5">
    <source>
        <dbReference type="Proteomes" id="UP000318815"/>
    </source>
</evidence>
<organism evidence="4 5">
    <name type="scientific">Chitinophaga pinensis</name>
    <dbReference type="NCBI Taxonomy" id="79329"/>
    <lineage>
        <taxon>Bacteria</taxon>
        <taxon>Pseudomonadati</taxon>
        <taxon>Bacteroidota</taxon>
        <taxon>Chitinophagia</taxon>
        <taxon>Chitinophagales</taxon>
        <taxon>Chitinophagaceae</taxon>
        <taxon>Chitinophaga</taxon>
    </lineage>
</organism>
<keyword evidence="1" id="KW-0479">Metal-binding</keyword>
<dbReference type="InterPro" id="IPR007527">
    <property type="entry name" value="Znf_SWIM"/>
</dbReference>
<sequence>MLLTEEQVLSLAPDEASRKAGKALAGAAKWVSKGANEQALWGECQGSGSKPYQTQIDLAGTAFKCSCPSRKFPCKHGIGLMLLYARESGTFTDNTPPSWVSEWLEKRAGKEIKKQDKEEKQVDEVARDKRQQARQQKVEDGIHELLLWMKDIIRNGLLQLPEKGASYWETMARRMVDAQAPGLAAMVRGLSEINFYSEGWQHSFMEQLLRIYLVIQGFRQGEALSPLLQQELRTLVGFTQSQEALRQETGIKDTWLILNKQVTEEDNLTTEKYWLYGLHSYQPALVLQFYARGMSRPQLLLTAGMSIEAELVFFPSESPLRALIKEPVTNNNLQDTYGLPGWQELTAAETSLTEKMPVRSERPYIVQQLTPVQHNMKWWLKDSNDQIMPVKDGFRNIWKLLSLSGGQPLDMALLGKEQEYEPLGVWHNGVYKLL</sequence>
<gene>
    <name evidence="4" type="ORF">FEF09_00830</name>
</gene>
<dbReference type="OrthoDB" id="9816340at2"/>
<evidence type="ECO:0000313" key="4">
    <source>
        <dbReference type="EMBL" id="TWW02384.1"/>
    </source>
</evidence>
<dbReference type="GO" id="GO:0008270">
    <property type="term" value="F:zinc ion binding"/>
    <property type="evidence" value="ECO:0007669"/>
    <property type="project" value="UniProtKB-KW"/>
</dbReference>
<comment type="caution">
    <text evidence="4">The sequence shown here is derived from an EMBL/GenBank/DDBJ whole genome shotgun (WGS) entry which is preliminary data.</text>
</comment>
<evidence type="ECO:0000256" key="1">
    <source>
        <dbReference type="PROSITE-ProRule" id="PRU00325"/>
    </source>
</evidence>
<dbReference type="RefSeq" id="WP_146302960.1">
    <property type="nucleotide sequence ID" value="NZ_VOHS01000001.1"/>
</dbReference>
<keyword evidence="1" id="KW-0862">Zinc</keyword>
<dbReference type="Proteomes" id="UP000318815">
    <property type="component" value="Unassembled WGS sequence"/>
</dbReference>
<feature type="region of interest" description="Disordered" evidence="2">
    <location>
        <begin position="111"/>
        <end position="135"/>
    </location>
</feature>
<dbReference type="EMBL" id="VOHS01000001">
    <property type="protein sequence ID" value="TWW02384.1"/>
    <property type="molecule type" value="Genomic_DNA"/>
</dbReference>
<protein>
    <submittedName>
        <fullName evidence="4">SWIM zinc finger family protein</fullName>
    </submittedName>
</protein>
<keyword evidence="5" id="KW-1185">Reference proteome</keyword>
<dbReference type="AlphaFoldDB" id="A0A5C6M066"/>
<name>A0A5C6M066_9BACT</name>
<proteinExistence type="predicted"/>
<accession>A0A5C6M066</accession>
<keyword evidence="1" id="KW-0863">Zinc-finger</keyword>